<name>A0A1G6XKS5_9EURY</name>
<keyword evidence="1" id="KW-0472">Membrane</keyword>
<dbReference type="RefSeq" id="WP_092935619.1">
    <property type="nucleotide sequence ID" value="NZ_FMZP01000049.1"/>
</dbReference>
<accession>A0A1G6XKS5</accession>
<dbReference type="Proteomes" id="UP000199320">
    <property type="component" value="Unassembled WGS sequence"/>
</dbReference>
<reference evidence="3" key="2">
    <citation type="submission" date="2016-10" db="EMBL/GenBank/DDBJ databases">
        <authorList>
            <person name="de Groot N.N."/>
        </authorList>
    </citation>
    <scope>NUCLEOTIDE SEQUENCE [LARGE SCALE GENOMIC DNA]</scope>
    <source>
        <strain evidence="3">CDM_6</strain>
    </source>
</reference>
<proteinExistence type="predicted"/>
<dbReference type="Pfam" id="PF04307">
    <property type="entry name" value="YdjM"/>
    <property type="match status" value="1"/>
</dbReference>
<dbReference type="GO" id="GO:0016787">
    <property type="term" value="F:hydrolase activity"/>
    <property type="evidence" value="ECO:0007669"/>
    <property type="project" value="UniProtKB-KW"/>
</dbReference>
<dbReference type="AlphaFoldDB" id="A0A1G6XKS5"/>
<evidence type="ECO:0000313" key="2">
    <source>
        <dbReference type="EMBL" id="SDD78834.1"/>
    </source>
</evidence>
<keyword evidence="1" id="KW-0812">Transmembrane</keyword>
<dbReference type="EMBL" id="FMZP01000049">
    <property type="protein sequence ID" value="SDD78834.1"/>
    <property type="molecule type" value="Genomic_DNA"/>
</dbReference>
<dbReference type="EMBL" id="FOIC01000039">
    <property type="protein sequence ID" value="SEU08259.1"/>
    <property type="molecule type" value="Genomic_DNA"/>
</dbReference>
<keyword evidence="1" id="KW-1133">Transmembrane helix</keyword>
<organism evidence="2 5">
    <name type="scientific">Natrinema hispanicum</name>
    <dbReference type="NCBI Taxonomy" id="392421"/>
    <lineage>
        <taxon>Archaea</taxon>
        <taxon>Methanobacteriati</taxon>
        <taxon>Methanobacteriota</taxon>
        <taxon>Stenosarchaea group</taxon>
        <taxon>Halobacteria</taxon>
        <taxon>Halobacteriales</taxon>
        <taxon>Natrialbaceae</taxon>
        <taxon>Natrinema</taxon>
    </lineage>
</organism>
<evidence type="ECO:0000313" key="3">
    <source>
        <dbReference type="EMBL" id="SEU08259.1"/>
    </source>
</evidence>
<reference evidence="4 5" key="1">
    <citation type="submission" date="2016-10" db="EMBL/GenBank/DDBJ databases">
        <authorList>
            <person name="Varghese N."/>
            <person name="Submissions S."/>
        </authorList>
    </citation>
    <scope>NUCLEOTIDE SEQUENCE [LARGE SCALE GENOMIC DNA]</scope>
    <source>
        <strain evidence="2 5">CDM_1</strain>
        <strain evidence="4">CDM_6</strain>
    </source>
</reference>
<evidence type="ECO:0000313" key="4">
    <source>
        <dbReference type="Proteomes" id="UP000199320"/>
    </source>
</evidence>
<evidence type="ECO:0000256" key="1">
    <source>
        <dbReference type="SAM" id="Phobius"/>
    </source>
</evidence>
<sequence length="169" mass="17957">MPDLLTHVLVGYSIGTLLSVRYEQVRPAQVTLVMVGALSPDFMKITPAIPTGPLEVVTGDPISWAPLHTLGGSVLVVLLGSLLVAPDYRRQAIVLTAIGAASHHVLDVALLTATGEAYAVFFPINTYRPPSPDLYLSTDRWPAAVAGVLAAVSWAACRYDLTEPLPISD</sequence>
<keyword evidence="4" id="KW-1185">Reference proteome</keyword>
<protein>
    <submittedName>
        <fullName evidence="2">LexA-binding, inner membrane-associated putative hydrolase</fullName>
    </submittedName>
</protein>
<dbReference type="STRING" id="392421.SAMN04488694_13910"/>
<dbReference type="Proteomes" id="UP000324021">
    <property type="component" value="Unassembled WGS sequence"/>
</dbReference>
<evidence type="ECO:0000313" key="5">
    <source>
        <dbReference type="Proteomes" id="UP000324021"/>
    </source>
</evidence>
<dbReference type="OrthoDB" id="241062at2157"/>
<gene>
    <name evidence="3" type="ORF">SAMN04488694_13910</name>
    <name evidence="2" type="ORF">SAMN05192552_10497</name>
</gene>
<feature type="transmembrane region" description="Helical" evidence="1">
    <location>
        <begin position="64"/>
        <end position="85"/>
    </location>
</feature>
<keyword evidence="2" id="KW-0378">Hydrolase</keyword>
<dbReference type="InterPro" id="IPR007404">
    <property type="entry name" value="YdjM-like"/>
</dbReference>